<protein>
    <recommendedName>
        <fullName evidence="9">Glycosyltransferase RgtA/B/C/D-like domain-containing protein</fullName>
    </recommendedName>
</protein>
<keyword evidence="4" id="KW-0808">Transferase</keyword>
<proteinExistence type="predicted"/>
<accession>A0A1F7WJS0</accession>
<keyword evidence="3" id="KW-0328">Glycosyltransferase</keyword>
<evidence type="ECO:0000256" key="6">
    <source>
        <dbReference type="ARBA" id="ARBA00022989"/>
    </source>
</evidence>
<feature type="transmembrane region" description="Helical" evidence="8">
    <location>
        <begin position="78"/>
        <end position="101"/>
    </location>
</feature>
<evidence type="ECO:0000256" key="5">
    <source>
        <dbReference type="ARBA" id="ARBA00022692"/>
    </source>
</evidence>
<feature type="transmembrane region" description="Helical" evidence="8">
    <location>
        <begin position="12"/>
        <end position="30"/>
    </location>
</feature>
<dbReference type="InterPro" id="IPR050297">
    <property type="entry name" value="LipidA_mod_glycosyltrf_83"/>
</dbReference>
<evidence type="ECO:0000256" key="1">
    <source>
        <dbReference type="ARBA" id="ARBA00004651"/>
    </source>
</evidence>
<sequence length="585" mass="66607">MKKLLTISKPNLIVLSIITLLGLSLRLYGINWDQSQHLHPDERFLTMVTQALHWPTSLISYLNPRLSPLNPYNIGYGFYVYGMLPLVLVKFASSFLLLNSFDYNNITLIGRLASALFDTATIFLVYKIGKKIFNTKIGLVATFIYATCVLPIQLSHFFAVDTFLTFFLTLTFYLVLVLMANRRNYVIPILLGLSLGLAFATKISSVLILPIIVIALLKSLTAHNKLSRKLVSVSLITLCSYLTLRFADGHLFANSNLLKPMPNPQFISNISQLQSWSNSQALYPPAIQWIKTKPLIFPLKNIMLWGLGFPLGILSILGLYYAMWNLLQSIGKKRLILNPLKLLINIKTKDFMALIVVIWILFVFSYEGIQFSKSMRYVYPIYPFLAILAANFLYECGVKLKNAFKSKTPLLIMYSAILILILVWPFSFISIYSKPHTRVAASDWIYKNIPAGSTISCEYWDDCLPLPLGDQNSLIYKTETLTLFDPDTPEKWSKATAQLRNVDYLILSSNRLWGSIPKVPERYPLTTSFYTNLFAGKLNFEKVAEFTSYPTIPFTNVQIPDDSAEEAFTVYDHPKVLIFKRIIPY</sequence>
<comment type="subcellular location">
    <subcellularLocation>
        <location evidence="1">Cell membrane</location>
        <topology evidence="1">Multi-pass membrane protein</topology>
    </subcellularLocation>
</comment>
<name>A0A1F7WJS0_9BACT</name>
<dbReference type="PANTHER" id="PTHR33908:SF11">
    <property type="entry name" value="MEMBRANE PROTEIN"/>
    <property type="match status" value="1"/>
</dbReference>
<dbReference type="AlphaFoldDB" id="A0A1F7WJS0"/>
<evidence type="ECO:0000256" key="2">
    <source>
        <dbReference type="ARBA" id="ARBA00022475"/>
    </source>
</evidence>
<evidence type="ECO:0000313" key="11">
    <source>
        <dbReference type="Proteomes" id="UP000176198"/>
    </source>
</evidence>
<evidence type="ECO:0000259" key="9">
    <source>
        <dbReference type="Pfam" id="PF13231"/>
    </source>
</evidence>
<dbReference type="GO" id="GO:0009103">
    <property type="term" value="P:lipopolysaccharide biosynthetic process"/>
    <property type="evidence" value="ECO:0007669"/>
    <property type="project" value="UniProtKB-ARBA"/>
</dbReference>
<dbReference type="PANTHER" id="PTHR33908">
    <property type="entry name" value="MANNOSYLTRANSFERASE YKCB-RELATED"/>
    <property type="match status" value="1"/>
</dbReference>
<keyword evidence="6 8" id="KW-1133">Transmembrane helix</keyword>
<feature type="transmembrane region" description="Helical" evidence="8">
    <location>
        <begin position="351"/>
        <end position="369"/>
    </location>
</feature>
<feature type="transmembrane region" description="Helical" evidence="8">
    <location>
        <begin position="132"/>
        <end position="150"/>
    </location>
</feature>
<keyword evidence="2" id="KW-1003">Cell membrane</keyword>
<dbReference type="Pfam" id="PF13231">
    <property type="entry name" value="PMT_2"/>
    <property type="match status" value="1"/>
</dbReference>
<feature type="transmembrane region" description="Helical" evidence="8">
    <location>
        <begin position="229"/>
        <end position="247"/>
    </location>
</feature>
<dbReference type="Proteomes" id="UP000176198">
    <property type="component" value="Unassembled WGS sequence"/>
</dbReference>
<dbReference type="STRING" id="1802471.A2115_02350"/>
<dbReference type="GO" id="GO:0016763">
    <property type="term" value="F:pentosyltransferase activity"/>
    <property type="evidence" value="ECO:0007669"/>
    <property type="project" value="TreeGrafter"/>
</dbReference>
<reference evidence="10 11" key="1">
    <citation type="journal article" date="2016" name="Nat. Commun.">
        <title>Thousands of microbial genomes shed light on interconnected biogeochemical processes in an aquifer system.</title>
        <authorList>
            <person name="Anantharaman K."/>
            <person name="Brown C.T."/>
            <person name="Hug L.A."/>
            <person name="Sharon I."/>
            <person name="Castelle C.J."/>
            <person name="Probst A.J."/>
            <person name="Thomas B.C."/>
            <person name="Singh A."/>
            <person name="Wilkins M.J."/>
            <person name="Karaoz U."/>
            <person name="Brodie E.L."/>
            <person name="Williams K.H."/>
            <person name="Hubbard S.S."/>
            <person name="Banfield J.F."/>
        </authorList>
    </citation>
    <scope>NUCLEOTIDE SEQUENCE [LARGE SCALE GENOMIC DNA]</scope>
</reference>
<feature type="transmembrane region" description="Helical" evidence="8">
    <location>
        <begin position="185"/>
        <end position="217"/>
    </location>
</feature>
<evidence type="ECO:0000256" key="4">
    <source>
        <dbReference type="ARBA" id="ARBA00022679"/>
    </source>
</evidence>
<feature type="transmembrane region" description="Helical" evidence="8">
    <location>
        <begin position="302"/>
        <end position="324"/>
    </location>
</feature>
<feature type="transmembrane region" description="Helical" evidence="8">
    <location>
        <begin position="157"/>
        <end position="179"/>
    </location>
</feature>
<comment type="caution">
    <text evidence="10">The sequence shown here is derived from an EMBL/GenBank/DDBJ whole genome shotgun (WGS) entry which is preliminary data.</text>
</comment>
<keyword evidence="7 8" id="KW-0472">Membrane</keyword>
<dbReference type="EMBL" id="MGFJ01000007">
    <property type="protein sequence ID" value="OGM03072.1"/>
    <property type="molecule type" value="Genomic_DNA"/>
</dbReference>
<dbReference type="GO" id="GO:0005886">
    <property type="term" value="C:plasma membrane"/>
    <property type="evidence" value="ECO:0007669"/>
    <property type="project" value="UniProtKB-SubCell"/>
</dbReference>
<evidence type="ECO:0000256" key="3">
    <source>
        <dbReference type="ARBA" id="ARBA00022676"/>
    </source>
</evidence>
<feature type="domain" description="Glycosyltransferase RgtA/B/C/D-like" evidence="9">
    <location>
        <begin position="110"/>
        <end position="238"/>
    </location>
</feature>
<dbReference type="InterPro" id="IPR038731">
    <property type="entry name" value="RgtA/B/C-like"/>
</dbReference>
<feature type="transmembrane region" description="Helical" evidence="8">
    <location>
        <begin position="381"/>
        <end position="398"/>
    </location>
</feature>
<organism evidence="10 11">
    <name type="scientific">Candidatus Woesebacteria bacterium GWA1_41_8</name>
    <dbReference type="NCBI Taxonomy" id="1802471"/>
    <lineage>
        <taxon>Bacteria</taxon>
        <taxon>Candidatus Woeseibacteriota</taxon>
    </lineage>
</organism>
<evidence type="ECO:0000256" key="7">
    <source>
        <dbReference type="ARBA" id="ARBA00023136"/>
    </source>
</evidence>
<feature type="transmembrane region" description="Helical" evidence="8">
    <location>
        <begin position="108"/>
        <end position="126"/>
    </location>
</feature>
<gene>
    <name evidence="10" type="ORF">A2115_02350</name>
</gene>
<feature type="transmembrane region" description="Helical" evidence="8">
    <location>
        <begin position="410"/>
        <end position="432"/>
    </location>
</feature>
<evidence type="ECO:0000313" key="10">
    <source>
        <dbReference type="EMBL" id="OGM03072.1"/>
    </source>
</evidence>
<keyword evidence="5 8" id="KW-0812">Transmembrane</keyword>
<evidence type="ECO:0000256" key="8">
    <source>
        <dbReference type="SAM" id="Phobius"/>
    </source>
</evidence>